<dbReference type="AlphaFoldDB" id="A0A242MZJ2"/>
<evidence type="ECO:0000313" key="3">
    <source>
        <dbReference type="Proteomes" id="UP000194546"/>
    </source>
</evidence>
<evidence type="ECO:0000256" key="1">
    <source>
        <dbReference type="SAM" id="MobiDB-lite"/>
    </source>
</evidence>
<accession>A0A242MZJ2</accession>
<comment type="caution">
    <text evidence="2">The sequence shown here is derived from an EMBL/GenBank/DDBJ whole genome shotgun (WGS) entry which is preliminary data.</text>
</comment>
<reference evidence="2 3" key="1">
    <citation type="submission" date="2017-03" db="EMBL/GenBank/DDBJ databases">
        <title>Genome analysis of strain PAMC 26510.</title>
        <authorList>
            <person name="Oh H.-M."/>
            <person name="Yang J.-A."/>
        </authorList>
    </citation>
    <scope>NUCLEOTIDE SEQUENCE [LARGE SCALE GENOMIC DNA]</scope>
    <source>
        <strain evidence="2 3">PAMC 26510</strain>
    </source>
</reference>
<sequence>MTKPAHILSADIEFDSTISRAHTARLSAFTVSPPVASPPASPPNAVTAGAAAPPRGLVCG</sequence>
<dbReference type="Proteomes" id="UP000194546">
    <property type="component" value="Unassembled WGS sequence"/>
</dbReference>
<organism evidence="2 3">
    <name type="scientific">Caballeronia sordidicola</name>
    <name type="common">Burkholderia sordidicola</name>
    <dbReference type="NCBI Taxonomy" id="196367"/>
    <lineage>
        <taxon>Bacteria</taxon>
        <taxon>Pseudomonadati</taxon>
        <taxon>Pseudomonadota</taxon>
        <taxon>Betaproteobacteria</taxon>
        <taxon>Burkholderiales</taxon>
        <taxon>Burkholderiaceae</taxon>
        <taxon>Caballeronia</taxon>
    </lineage>
</organism>
<gene>
    <name evidence="2" type="ORF">PAMC26510_11650</name>
</gene>
<feature type="region of interest" description="Disordered" evidence="1">
    <location>
        <begin position="33"/>
        <end position="60"/>
    </location>
</feature>
<protein>
    <submittedName>
        <fullName evidence="2">Uncharacterized protein</fullName>
    </submittedName>
</protein>
<name>A0A242MZJ2_CABSO</name>
<evidence type="ECO:0000313" key="2">
    <source>
        <dbReference type="EMBL" id="OTP76306.1"/>
    </source>
</evidence>
<dbReference type="EMBL" id="NBTY01000059">
    <property type="protein sequence ID" value="OTP76306.1"/>
    <property type="molecule type" value="Genomic_DNA"/>
</dbReference>
<proteinExistence type="predicted"/>